<dbReference type="OrthoDB" id="310630at2759"/>
<name>A0A8S1UYB9_PAROT</name>
<reference evidence="2" key="1">
    <citation type="submission" date="2021-01" db="EMBL/GenBank/DDBJ databases">
        <authorList>
            <consortium name="Genoscope - CEA"/>
            <person name="William W."/>
        </authorList>
    </citation>
    <scope>NUCLEOTIDE SEQUENCE</scope>
</reference>
<evidence type="ECO:0000313" key="3">
    <source>
        <dbReference type="Proteomes" id="UP000683925"/>
    </source>
</evidence>
<keyword evidence="3" id="KW-1185">Reference proteome</keyword>
<sequence length="649" mass="77661">MNILTSQIDKQKPDIQEMVCQTHKLQIIAIDLDISEKGQFNYLCCNCLVEKMNNNKISTIQEINDRILSLKSQKKEKKIKEIQMRLDYFKNILDQIMNFKMTVDNSLEKQYSQIKAQIHTIQKEEQSQLESFQIQHNFQEDLQSLSEFLSADSQDKQFEFSSDDQFIDEVFKQFELLFNNSEYFQTIDAIKDAKQKIIDVQENIQIELLQKNNNNQKTPSLNKVCATHNKEIIMIDIDTKNKNVEDRFVCVDCISDHPHCQYRTIEKVNQEWRNSKQQQDQILNDLQLKRKKKQEKLNQQIALIEKLITEFSIPITKTVDNCKYKQTSIEGLNQNELNSNLTQLIQSHKEDILLDSKIEYMKSKDSLFSKEIENKFEHLKQHNQLEIQESLNILQDENSMQVITLLVQQIQGCTKGNQEQLIVKQELEEILNSSKQIYFWKGLFNQTIQKFQEHLAKINNTKDIMKQIPDHQNLTSLQQWLQNYSDKFQKVFHQMKKFCEIQNLEKKYHNLHLDYEQLEYESNKMIQDQNKNIDQLKEFEKDIQLKLKMQADDNQFLNNQLIEEQNKYENQLKEEQIKNQNQIQELTQKINDKDSIIHQVTKNQILEYKCLNQQQIQNQNCQKRNFGFVYFLFCKRNLRKQQQHQMKQN</sequence>
<organism evidence="2 3">
    <name type="scientific">Paramecium octaurelia</name>
    <dbReference type="NCBI Taxonomy" id="43137"/>
    <lineage>
        <taxon>Eukaryota</taxon>
        <taxon>Sar</taxon>
        <taxon>Alveolata</taxon>
        <taxon>Ciliophora</taxon>
        <taxon>Intramacronucleata</taxon>
        <taxon>Oligohymenophorea</taxon>
        <taxon>Peniculida</taxon>
        <taxon>Parameciidae</taxon>
        <taxon>Paramecium</taxon>
    </lineage>
</organism>
<comment type="caution">
    <text evidence="2">The sequence shown here is derived from an EMBL/GenBank/DDBJ whole genome shotgun (WGS) entry which is preliminary data.</text>
</comment>
<dbReference type="EMBL" id="CAJJDP010000053">
    <property type="protein sequence ID" value="CAD8169494.1"/>
    <property type="molecule type" value="Genomic_DNA"/>
</dbReference>
<feature type="coiled-coil region" evidence="1">
    <location>
        <begin position="554"/>
        <end position="589"/>
    </location>
</feature>
<evidence type="ECO:0000256" key="1">
    <source>
        <dbReference type="SAM" id="Coils"/>
    </source>
</evidence>
<protein>
    <submittedName>
        <fullName evidence="2">Uncharacterized protein</fullName>
    </submittedName>
</protein>
<evidence type="ECO:0000313" key="2">
    <source>
        <dbReference type="EMBL" id="CAD8169494.1"/>
    </source>
</evidence>
<keyword evidence="1" id="KW-0175">Coiled coil</keyword>
<accession>A0A8S1UYB9</accession>
<proteinExistence type="predicted"/>
<dbReference type="AlphaFoldDB" id="A0A8S1UYB9"/>
<gene>
    <name evidence="2" type="ORF">POCTA_138.1.T0530270</name>
</gene>
<dbReference type="Proteomes" id="UP000683925">
    <property type="component" value="Unassembled WGS sequence"/>
</dbReference>
<feature type="coiled-coil region" evidence="1">
    <location>
        <begin position="276"/>
        <end position="310"/>
    </location>
</feature>